<comment type="caution">
    <text evidence="1">The sequence shown here is derived from an EMBL/GenBank/DDBJ whole genome shotgun (WGS) entry which is preliminary data.</text>
</comment>
<reference evidence="1 2" key="1">
    <citation type="journal article" date="2013" name="Int. J. Syst. Evol. Microbiol.">
        <title>Sphingomonas kyungheensis sp. nov., a bacterium with ginsenoside-converting activity isolated from soil of a ginseng field.</title>
        <authorList>
            <person name="Son H.M."/>
            <person name="Yang J.E."/>
            <person name="Park Y."/>
            <person name="Han C.K."/>
            <person name="Kim S.G."/>
            <person name="Kook M."/>
            <person name="Yi T.H."/>
        </authorList>
    </citation>
    <scope>NUCLEOTIDE SEQUENCE [LARGE SCALE GENOMIC DNA]</scope>
    <source>
        <strain evidence="1 2">LMG 26582</strain>
    </source>
</reference>
<name>A0ABU8H5N8_9SPHN</name>
<organism evidence="1 2">
    <name type="scientific">Sphingomonas kyungheensis</name>
    <dbReference type="NCBI Taxonomy" id="1069987"/>
    <lineage>
        <taxon>Bacteria</taxon>
        <taxon>Pseudomonadati</taxon>
        <taxon>Pseudomonadota</taxon>
        <taxon>Alphaproteobacteria</taxon>
        <taxon>Sphingomonadales</taxon>
        <taxon>Sphingomonadaceae</taxon>
        <taxon>Sphingomonas</taxon>
    </lineage>
</organism>
<gene>
    <name evidence="1" type="ORF">V8201_14345</name>
</gene>
<accession>A0ABU8H5N8</accession>
<evidence type="ECO:0000313" key="1">
    <source>
        <dbReference type="EMBL" id="MEI5688268.1"/>
    </source>
</evidence>
<dbReference type="RefSeq" id="WP_153810804.1">
    <property type="nucleotide sequence ID" value="NZ_JBBBDM010000008.1"/>
</dbReference>
<keyword evidence="2" id="KW-1185">Reference proteome</keyword>
<protein>
    <submittedName>
        <fullName evidence="1">Uncharacterized protein</fullName>
    </submittedName>
</protein>
<dbReference type="EMBL" id="JBBBDM010000008">
    <property type="protein sequence ID" value="MEI5688268.1"/>
    <property type="molecule type" value="Genomic_DNA"/>
</dbReference>
<sequence length="55" mass="6144">MPAPPPIATCLATRHRPGRSRSETDGIRRARCLCCGLLLMRTAISRRWIIADRLG</sequence>
<evidence type="ECO:0000313" key="2">
    <source>
        <dbReference type="Proteomes" id="UP001367771"/>
    </source>
</evidence>
<dbReference type="Proteomes" id="UP001367771">
    <property type="component" value="Unassembled WGS sequence"/>
</dbReference>
<proteinExistence type="predicted"/>